<dbReference type="EMBL" id="PGFD01000003">
    <property type="protein sequence ID" value="PJJ62800.1"/>
    <property type="molecule type" value="Genomic_DNA"/>
</dbReference>
<evidence type="ECO:0000256" key="1">
    <source>
        <dbReference type="ARBA" id="ARBA00006484"/>
    </source>
</evidence>
<dbReference type="GO" id="GO:0016491">
    <property type="term" value="F:oxidoreductase activity"/>
    <property type="evidence" value="ECO:0007669"/>
    <property type="project" value="UniProtKB-KW"/>
</dbReference>
<name>A0A2M9BXJ9_9FLAO</name>
<keyword evidence="4" id="KW-1185">Reference proteome</keyword>
<dbReference type="PANTHER" id="PTHR43477">
    <property type="entry name" value="DIHYDROANTICAPSIN 7-DEHYDROGENASE"/>
    <property type="match status" value="1"/>
</dbReference>
<protein>
    <submittedName>
        <fullName evidence="3">NAD(P)-dependent dehydrogenase (Short-subunit alcohol dehydrogenase family)</fullName>
    </submittedName>
</protein>
<dbReference type="Proteomes" id="UP000228740">
    <property type="component" value="Unassembled WGS sequence"/>
</dbReference>
<comment type="similarity">
    <text evidence="1">Belongs to the short-chain dehydrogenases/reductases (SDR) family.</text>
</comment>
<dbReference type="AlphaFoldDB" id="A0A2M9BXJ9"/>
<dbReference type="InterPro" id="IPR036291">
    <property type="entry name" value="NAD(P)-bd_dom_sf"/>
</dbReference>
<reference evidence="3 4" key="1">
    <citation type="submission" date="2017-11" db="EMBL/GenBank/DDBJ databases">
        <title>Genomic Encyclopedia of Archaeal and Bacterial Type Strains, Phase II (KMG-II): From Individual Species to Whole Genera.</title>
        <authorList>
            <person name="Goeker M."/>
        </authorList>
    </citation>
    <scope>NUCLEOTIDE SEQUENCE [LARGE SCALE GENOMIC DNA]</scope>
    <source>
        <strain evidence="3 4">DSM 27617</strain>
    </source>
</reference>
<gene>
    <name evidence="3" type="ORF">CLV73_3304</name>
</gene>
<dbReference type="InterPro" id="IPR002347">
    <property type="entry name" value="SDR_fam"/>
</dbReference>
<dbReference type="PANTHER" id="PTHR43477:SF1">
    <property type="entry name" value="DIHYDROANTICAPSIN 7-DEHYDROGENASE"/>
    <property type="match status" value="1"/>
</dbReference>
<dbReference type="OrthoDB" id="9806974at2"/>
<dbReference type="Pfam" id="PF13561">
    <property type="entry name" value="adh_short_C2"/>
    <property type="match status" value="1"/>
</dbReference>
<keyword evidence="2" id="KW-0560">Oxidoreductase</keyword>
<evidence type="ECO:0000256" key="2">
    <source>
        <dbReference type="ARBA" id="ARBA00023002"/>
    </source>
</evidence>
<organism evidence="3 4">
    <name type="scientific">Chryseobacterium geocarposphaerae</name>
    <dbReference type="NCBI Taxonomy" id="1416776"/>
    <lineage>
        <taxon>Bacteria</taxon>
        <taxon>Pseudomonadati</taxon>
        <taxon>Bacteroidota</taxon>
        <taxon>Flavobacteriia</taxon>
        <taxon>Flavobacteriales</taxon>
        <taxon>Weeksellaceae</taxon>
        <taxon>Chryseobacterium group</taxon>
        <taxon>Chryseobacterium</taxon>
    </lineage>
</organism>
<dbReference type="Gene3D" id="3.40.50.720">
    <property type="entry name" value="NAD(P)-binding Rossmann-like Domain"/>
    <property type="match status" value="1"/>
</dbReference>
<evidence type="ECO:0000313" key="3">
    <source>
        <dbReference type="EMBL" id="PJJ62800.1"/>
    </source>
</evidence>
<dbReference type="SUPFAM" id="SSF51735">
    <property type="entry name" value="NAD(P)-binding Rossmann-fold domains"/>
    <property type="match status" value="1"/>
</dbReference>
<dbReference type="RefSeq" id="WP_100377944.1">
    <property type="nucleotide sequence ID" value="NZ_PGFD01000003.1"/>
</dbReference>
<dbReference type="PRINTS" id="PR00081">
    <property type="entry name" value="GDHRDH"/>
</dbReference>
<sequence length="240" mass="25808">MKTLENKRVIVLGGSSGLGLATAQAAAADGAEVIIVSSNQQRIDQALATLPENSKGFAVSLDREENIKSFFSSIGNFDHLVYTAGENISMSMVDDTDIEKGKDFFTIRFWGAFAAIKYGKQYINEGGSINLMSGNFGQRPAAGYSLGATICGAMDAFTKAMAVELAPIRVNNIAAGIIDTNLWGNMNDSDREAFFKHLENTLLLKRVGKPEDIAQAFVYLMKQTYTTGQSLIIDGGAVLV</sequence>
<accession>A0A2M9BXJ9</accession>
<comment type="caution">
    <text evidence="3">The sequence shown here is derived from an EMBL/GenBank/DDBJ whole genome shotgun (WGS) entry which is preliminary data.</text>
</comment>
<proteinExistence type="inferred from homology"/>
<evidence type="ECO:0000313" key="4">
    <source>
        <dbReference type="Proteomes" id="UP000228740"/>
    </source>
</evidence>
<dbReference type="InterPro" id="IPR051122">
    <property type="entry name" value="SDR_DHRS6-like"/>
</dbReference>